<reference evidence="2 3" key="1">
    <citation type="submission" date="2019-12" db="EMBL/GenBank/DDBJ databases">
        <title>Genomic-based taxomic classification of the family Erythrobacteraceae.</title>
        <authorList>
            <person name="Xu L."/>
        </authorList>
    </citation>
    <scope>NUCLEOTIDE SEQUENCE [LARGE SCALE GENOMIC DNA]</scope>
    <source>
        <strain evidence="2 3">MCCC 1K01500</strain>
    </source>
</reference>
<name>A0A6I4T1H7_9SPHN</name>
<dbReference type="AlphaFoldDB" id="A0A6I4T1H7"/>
<dbReference type="Pfam" id="PF11994">
    <property type="entry name" value="DUF3489"/>
    <property type="match status" value="1"/>
</dbReference>
<gene>
    <name evidence="2" type="ORF">GRI89_17430</name>
</gene>
<protein>
    <submittedName>
        <fullName evidence="2">DUF3489 domain-containing protein</fullName>
    </submittedName>
</protein>
<sequence>MTEQATTKPKRRYARKPNKSAAAATNPSAEKNPVKPRATKIGKVIALLQREAGATLDEMVKATGWLPHTTRAALTGLKKKGHAIARGKRDDVTCYRITKSA</sequence>
<keyword evidence="3" id="KW-1185">Reference proteome</keyword>
<proteinExistence type="predicted"/>
<evidence type="ECO:0000313" key="3">
    <source>
        <dbReference type="Proteomes" id="UP000433652"/>
    </source>
</evidence>
<feature type="region of interest" description="Disordered" evidence="1">
    <location>
        <begin position="1"/>
        <end position="38"/>
    </location>
</feature>
<feature type="compositionally biased region" description="Basic residues" evidence="1">
    <location>
        <begin position="8"/>
        <end position="18"/>
    </location>
</feature>
<dbReference type="EMBL" id="WTYM01000062">
    <property type="protein sequence ID" value="MXO61328.1"/>
    <property type="molecule type" value="Genomic_DNA"/>
</dbReference>
<accession>A0A6I4T1H7</accession>
<dbReference type="OrthoDB" id="7206991at2"/>
<comment type="caution">
    <text evidence="2">The sequence shown here is derived from an EMBL/GenBank/DDBJ whole genome shotgun (WGS) entry which is preliminary data.</text>
</comment>
<dbReference type="RefSeq" id="WP_159798317.1">
    <property type="nucleotide sequence ID" value="NZ_WTYM01000062.1"/>
</dbReference>
<dbReference type="InterPro" id="IPR021880">
    <property type="entry name" value="DUF3489"/>
</dbReference>
<evidence type="ECO:0000313" key="2">
    <source>
        <dbReference type="EMBL" id="MXO61328.1"/>
    </source>
</evidence>
<dbReference type="Proteomes" id="UP000433652">
    <property type="component" value="Unassembled WGS sequence"/>
</dbReference>
<organism evidence="2 3">
    <name type="scientific">Croceibacterium salegens</name>
    <dbReference type="NCBI Taxonomy" id="1737568"/>
    <lineage>
        <taxon>Bacteria</taxon>
        <taxon>Pseudomonadati</taxon>
        <taxon>Pseudomonadota</taxon>
        <taxon>Alphaproteobacteria</taxon>
        <taxon>Sphingomonadales</taxon>
        <taxon>Erythrobacteraceae</taxon>
        <taxon>Croceibacterium</taxon>
    </lineage>
</organism>
<evidence type="ECO:0000256" key="1">
    <source>
        <dbReference type="SAM" id="MobiDB-lite"/>
    </source>
</evidence>